<dbReference type="PANTHER" id="PTHR31225:SF93">
    <property type="entry name" value="ALPHA-HUMULENE_(-)-(E)-BETA-CARYOPHYLLENE SYNTHASE"/>
    <property type="match status" value="1"/>
</dbReference>
<keyword evidence="5" id="KW-1185">Reference proteome</keyword>
<evidence type="ECO:0000259" key="4">
    <source>
        <dbReference type="Pfam" id="PF03936"/>
    </source>
</evidence>
<evidence type="ECO:0000313" key="5">
    <source>
        <dbReference type="Proteomes" id="UP000818029"/>
    </source>
</evidence>
<dbReference type="KEGG" id="ghi:107921739"/>
<dbReference type="STRING" id="3635.A0A1U8KX81"/>
<dbReference type="InterPro" id="IPR008949">
    <property type="entry name" value="Isoprenoid_synthase_dom_sf"/>
</dbReference>
<dbReference type="PaxDb" id="3635-A0A1U8KX81"/>
<evidence type="ECO:0000313" key="6">
    <source>
        <dbReference type="RefSeq" id="XP_016707047.2"/>
    </source>
</evidence>
<protein>
    <submittedName>
        <fullName evidence="6">Valerianol synthase TPS1B</fullName>
    </submittedName>
</protein>
<sequence length="133" mass="15653">MGKMAAIEAFIWLRKEPKSMKALDVIGRLMNDIVSHKFEQLRHHCPSSVECYMNQHGLSKKLTLKDFEKILEDAWKDLNEECMRQTDGPRDLLLRILNFSRVTYLFYKHGHGYTKPEYVKDDVRALFLDPIPV</sequence>
<keyword evidence="1" id="KW-0479">Metal-binding</keyword>
<dbReference type="InterPro" id="IPR005630">
    <property type="entry name" value="Terpene_synthase_metal-bd"/>
</dbReference>
<evidence type="ECO:0000256" key="3">
    <source>
        <dbReference type="ARBA" id="ARBA00023239"/>
    </source>
</evidence>
<evidence type="ECO:0000256" key="2">
    <source>
        <dbReference type="ARBA" id="ARBA00022842"/>
    </source>
</evidence>
<reference evidence="5" key="1">
    <citation type="journal article" date="2020" name="Nat. Genet.">
        <title>Genomic diversifications of five Gossypium allopolyploid species and their impact on cotton improvement.</title>
        <authorList>
            <person name="Chen Z.J."/>
            <person name="Sreedasyam A."/>
            <person name="Ando A."/>
            <person name="Song Q."/>
            <person name="De Santiago L.M."/>
            <person name="Hulse-Kemp A.M."/>
            <person name="Ding M."/>
            <person name="Ye W."/>
            <person name="Kirkbride R.C."/>
            <person name="Jenkins J."/>
            <person name="Plott C."/>
            <person name="Lovell J."/>
            <person name="Lin Y.M."/>
            <person name="Vaughn R."/>
            <person name="Liu B."/>
            <person name="Simpson S."/>
            <person name="Scheffler B.E."/>
            <person name="Wen L."/>
            <person name="Saski C.A."/>
            <person name="Grover C.E."/>
            <person name="Hu G."/>
            <person name="Conover J.L."/>
            <person name="Carlson J.W."/>
            <person name="Shu S."/>
            <person name="Boston L.B."/>
            <person name="Williams M."/>
            <person name="Peterson D.G."/>
            <person name="McGee K."/>
            <person name="Jones D.C."/>
            <person name="Wendel J.F."/>
            <person name="Stelly D.M."/>
            <person name="Grimwood J."/>
            <person name="Schmutz J."/>
        </authorList>
    </citation>
    <scope>NUCLEOTIDE SEQUENCE [LARGE SCALE GENOMIC DNA]</scope>
    <source>
        <strain evidence="5">cv. TM-1</strain>
    </source>
</reference>
<dbReference type="RefSeq" id="XP_016707047.2">
    <property type="nucleotide sequence ID" value="XM_016851558.2"/>
</dbReference>
<name>A0A1U8KX81_GOSHI</name>
<evidence type="ECO:0000256" key="1">
    <source>
        <dbReference type="ARBA" id="ARBA00022723"/>
    </source>
</evidence>
<feature type="domain" description="Terpene synthase metal-binding" evidence="4">
    <location>
        <begin position="1"/>
        <end position="77"/>
    </location>
</feature>
<accession>A0A1U8KX81</accession>
<dbReference type="GO" id="GO:0000287">
    <property type="term" value="F:magnesium ion binding"/>
    <property type="evidence" value="ECO:0007669"/>
    <property type="project" value="InterPro"/>
</dbReference>
<dbReference type="Proteomes" id="UP000818029">
    <property type="component" value="Chromosome D01"/>
</dbReference>
<dbReference type="GO" id="GO:0010333">
    <property type="term" value="F:terpene synthase activity"/>
    <property type="evidence" value="ECO:0007669"/>
    <property type="project" value="InterPro"/>
</dbReference>
<gene>
    <name evidence="6" type="primary">LOC107921739</name>
</gene>
<keyword evidence="3" id="KW-0456">Lyase</keyword>
<reference evidence="6" key="2">
    <citation type="submission" date="2025-08" db="UniProtKB">
        <authorList>
            <consortium name="RefSeq"/>
        </authorList>
    </citation>
    <scope>IDENTIFICATION</scope>
</reference>
<dbReference type="PANTHER" id="PTHR31225">
    <property type="entry name" value="OS04G0344100 PROTEIN-RELATED"/>
    <property type="match status" value="1"/>
</dbReference>
<dbReference type="InterPro" id="IPR050148">
    <property type="entry name" value="Terpene_synthase-like"/>
</dbReference>
<dbReference type="Gene3D" id="1.10.600.10">
    <property type="entry name" value="Farnesyl Diphosphate Synthase"/>
    <property type="match status" value="1"/>
</dbReference>
<dbReference type="AlphaFoldDB" id="A0A1U8KX81"/>
<dbReference type="GO" id="GO:0016114">
    <property type="term" value="P:terpenoid biosynthetic process"/>
    <property type="evidence" value="ECO:0007669"/>
    <property type="project" value="InterPro"/>
</dbReference>
<dbReference type="SUPFAM" id="SSF48576">
    <property type="entry name" value="Terpenoid synthases"/>
    <property type="match status" value="1"/>
</dbReference>
<dbReference type="Pfam" id="PF03936">
    <property type="entry name" value="Terpene_synth_C"/>
    <property type="match status" value="1"/>
</dbReference>
<dbReference type="GeneID" id="107921739"/>
<organism evidence="5 6">
    <name type="scientific">Gossypium hirsutum</name>
    <name type="common">Upland cotton</name>
    <name type="synonym">Gossypium mexicanum</name>
    <dbReference type="NCBI Taxonomy" id="3635"/>
    <lineage>
        <taxon>Eukaryota</taxon>
        <taxon>Viridiplantae</taxon>
        <taxon>Streptophyta</taxon>
        <taxon>Embryophyta</taxon>
        <taxon>Tracheophyta</taxon>
        <taxon>Spermatophyta</taxon>
        <taxon>Magnoliopsida</taxon>
        <taxon>eudicotyledons</taxon>
        <taxon>Gunneridae</taxon>
        <taxon>Pentapetalae</taxon>
        <taxon>rosids</taxon>
        <taxon>malvids</taxon>
        <taxon>Malvales</taxon>
        <taxon>Malvaceae</taxon>
        <taxon>Malvoideae</taxon>
        <taxon>Gossypium</taxon>
    </lineage>
</organism>
<proteinExistence type="predicted"/>
<keyword evidence="2" id="KW-0460">Magnesium</keyword>